<evidence type="ECO:0000313" key="3">
    <source>
        <dbReference type="Proteomes" id="UP000247978"/>
    </source>
</evidence>
<protein>
    <submittedName>
        <fullName evidence="2">Uncharacterized protein DUF5082</fullName>
    </submittedName>
</protein>
<dbReference type="AlphaFoldDB" id="A0A2V3W567"/>
<reference evidence="2 3" key="1">
    <citation type="submission" date="2018-05" db="EMBL/GenBank/DDBJ databases">
        <title>Genomic Encyclopedia of Type Strains, Phase IV (KMG-IV): sequencing the most valuable type-strain genomes for metagenomic binning, comparative biology and taxonomic classification.</title>
        <authorList>
            <person name="Goeker M."/>
        </authorList>
    </citation>
    <scope>NUCLEOTIDE SEQUENCE [LARGE SCALE GENOMIC DNA]</scope>
    <source>
        <strain evidence="2 3">DSM 28556</strain>
    </source>
</reference>
<accession>A0A2V3W567</accession>
<organism evidence="2 3">
    <name type="scientific">Pseudogracilibacillus auburnensis</name>
    <dbReference type="NCBI Taxonomy" id="1494959"/>
    <lineage>
        <taxon>Bacteria</taxon>
        <taxon>Bacillati</taxon>
        <taxon>Bacillota</taxon>
        <taxon>Bacilli</taxon>
        <taxon>Bacillales</taxon>
        <taxon>Bacillaceae</taxon>
        <taxon>Pseudogracilibacillus</taxon>
    </lineage>
</organism>
<feature type="coiled-coil region" evidence="1">
    <location>
        <begin position="94"/>
        <end position="121"/>
    </location>
</feature>
<proteinExistence type="predicted"/>
<sequence>MIKISKLSLINMQIFNTEASIRELNGTLYEQRMNLDRLEKTYIDLQRSQTEFQQYKNFCTTPRLSNHTWHGRLARDFESFQESEIEVSYQSISKKQLDSILQQLKNEIQSIKQSITSIEGNISFRESKLSGLRDQRRKELMA</sequence>
<dbReference type="Proteomes" id="UP000247978">
    <property type="component" value="Unassembled WGS sequence"/>
</dbReference>
<keyword evidence="3" id="KW-1185">Reference proteome</keyword>
<dbReference type="Gene3D" id="1.10.287.510">
    <property type="entry name" value="Helix hairpin bin"/>
    <property type="match status" value="1"/>
</dbReference>
<comment type="caution">
    <text evidence="2">The sequence shown here is derived from an EMBL/GenBank/DDBJ whole genome shotgun (WGS) entry which is preliminary data.</text>
</comment>
<dbReference type="Pfam" id="PF16888">
    <property type="entry name" value="YwqH-like"/>
    <property type="match status" value="1"/>
</dbReference>
<name>A0A2V3W567_9BACI</name>
<evidence type="ECO:0000256" key="1">
    <source>
        <dbReference type="SAM" id="Coils"/>
    </source>
</evidence>
<gene>
    <name evidence="2" type="ORF">DFR56_102224</name>
</gene>
<evidence type="ECO:0000313" key="2">
    <source>
        <dbReference type="EMBL" id="PXW89447.1"/>
    </source>
</evidence>
<keyword evidence="1" id="KW-0175">Coiled coil</keyword>
<dbReference type="RefSeq" id="WP_110394166.1">
    <property type="nucleotide sequence ID" value="NZ_JBHUHB010000001.1"/>
</dbReference>
<dbReference type="EMBL" id="QJJQ01000002">
    <property type="protein sequence ID" value="PXW89447.1"/>
    <property type="molecule type" value="Genomic_DNA"/>
</dbReference>
<dbReference type="OrthoDB" id="2454201at2"/>
<dbReference type="InterPro" id="IPR031681">
    <property type="entry name" value="YwqH-like"/>
</dbReference>